<accession>A0A545AGS9</accession>
<evidence type="ECO:0000256" key="1">
    <source>
        <dbReference type="SAM" id="MobiDB-lite"/>
    </source>
</evidence>
<feature type="compositionally biased region" description="Low complexity" evidence="1">
    <location>
        <begin position="51"/>
        <end position="69"/>
    </location>
</feature>
<protein>
    <recommendedName>
        <fullName evidence="5">Serine/threonine protein kinase</fullName>
    </recommendedName>
</protein>
<organism evidence="3 4">
    <name type="scientific">Cryptosporangium phraense</name>
    <dbReference type="NCBI Taxonomy" id="2593070"/>
    <lineage>
        <taxon>Bacteria</taxon>
        <taxon>Bacillati</taxon>
        <taxon>Actinomycetota</taxon>
        <taxon>Actinomycetes</taxon>
        <taxon>Cryptosporangiales</taxon>
        <taxon>Cryptosporangiaceae</taxon>
        <taxon>Cryptosporangium</taxon>
    </lineage>
</organism>
<reference evidence="3 4" key="1">
    <citation type="submission" date="2019-07" db="EMBL/GenBank/DDBJ databases">
        <title>Cryptosporangium phraense sp. nov., isolated from plant litter.</title>
        <authorList>
            <person name="Suriyachadkun C."/>
        </authorList>
    </citation>
    <scope>NUCLEOTIDE SEQUENCE [LARGE SCALE GENOMIC DNA]</scope>
    <source>
        <strain evidence="3 4">A-T 5661</strain>
    </source>
</reference>
<evidence type="ECO:0000313" key="3">
    <source>
        <dbReference type="EMBL" id="TQS40536.1"/>
    </source>
</evidence>
<evidence type="ECO:0000313" key="4">
    <source>
        <dbReference type="Proteomes" id="UP000317982"/>
    </source>
</evidence>
<feature type="region of interest" description="Disordered" evidence="1">
    <location>
        <begin position="31"/>
        <end position="69"/>
    </location>
</feature>
<gene>
    <name evidence="3" type="ORF">FL583_34435</name>
</gene>
<comment type="caution">
    <text evidence="3">The sequence shown here is derived from an EMBL/GenBank/DDBJ whole genome shotgun (WGS) entry which is preliminary data.</text>
</comment>
<dbReference type="InParanoid" id="A0A545AGS9"/>
<feature type="signal peptide" evidence="2">
    <location>
        <begin position="1"/>
        <end position="29"/>
    </location>
</feature>
<dbReference type="EMBL" id="VIRS01000039">
    <property type="protein sequence ID" value="TQS40536.1"/>
    <property type="molecule type" value="Genomic_DNA"/>
</dbReference>
<feature type="region of interest" description="Disordered" evidence="1">
    <location>
        <begin position="193"/>
        <end position="225"/>
    </location>
</feature>
<dbReference type="AlphaFoldDB" id="A0A545AGS9"/>
<dbReference type="OrthoDB" id="4538973at2"/>
<keyword evidence="4" id="KW-1185">Reference proteome</keyword>
<feature type="compositionally biased region" description="Low complexity" evidence="1">
    <location>
        <begin position="31"/>
        <end position="44"/>
    </location>
</feature>
<evidence type="ECO:0000256" key="2">
    <source>
        <dbReference type="SAM" id="SignalP"/>
    </source>
</evidence>
<keyword evidence="2" id="KW-0732">Signal</keyword>
<evidence type="ECO:0008006" key="5">
    <source>
        <dbReference type="Google" id="ProtNLM"/>
    </source>
</evidence>
<sequence length="225" mass="22132">MSHRGPLLTLLSGAVVAAVLLTLSSQANHESTSTAAPAANTSQPSAPPSAIPSSADPAPSAGGSSKPPVATRKAVFAGRVVGGRATVAISVKNGKAVAYFCDGKKTEAWMTGPAAGGDLDLEGAPGGTLTGTYGRTKAAGTVTAGGQQWKFDAPLVTSPSGVYRGTARVQGARVVAGWIVLPDGSQVGVASVDGQPEPAPPIDLNSKTATVDGGRVPVAEAEPAA</sequence>
<feature type="chain" id="PRO_5039621673" description="Serine/threonine protein kinase" evidence="2">
    <location>
        <begin position="30"/>
        <end position="225"/>
    </location>
</feature>
<name>A0A545AGS9_9ACTN</name>
<proteinExistence type="predicted"/>
<dbReference type="Proteomes" id="UP000317982">
    <property type="component" value="Unassembled WGS sequence"/>
</dbReference>